<dbReference type="InterPro" id="IPR028082">
    <property type="entry name" value="Peripla_BP_I"/>
</dbReference>
<dbReference type="Gene3D" id="3.40.50.2300">
    <property type="match status" value="2"/>
</dbReference>
<dbReference type="PRINTS" id="PR00337">
    <property type="entry name" value="LEUILEVALBP"/>
</dbReference>
<feature type="domain" description="Leucine-binding protein" evidence="5">
    <location>
        <begin position="42"/>
        <end position="374"/>
    </location>
</feature>
<dbReference type="InterPro" id="IPR000709">
    <property type="entry name" value="Leu_Ile_Val-bd"/>
</dbReference>
<evidence type="ECO:0000256" key="2">
    <source>
        <dbReference type="ARBA" id="ARBA00022448"/>
    </source>
</evidence>
<dbReference type="PANTHER" id="PTHR47151:SF2">
    <property type="entry name" value="AMINO ACID BINDING PROTEIN"/>
    <property type="match status" value="1"/>
</dbReference>
<dbReference type="SUPFAM" id="SSF53822">
    <property type="entry name" value="Periplasmic binding protein-like I"/>
    <property type="match status" value="1"/>
</dbReference>
<evidence type="ECO:0000259" key="5">
    <source>
        <dbReference type="Pfam" id="PF13458"/>
    </source>
</evidence>
<evidence type="ECO:0000256" key="3">
    <source>
        <dbReference type="ARBA" id="ARBA00022729"/>
    </source>
</evidence>
<evidence type="ECO:0000313" key="6">
    <source>
        <dbReference type="EMBL" id="AAK00149.1"/>
    </source>
</evidence>
<accession>Q9AQ31</accession>
<reference evidence="6" key="1">
    <citation type="submission" date="2000-01" db="EMBL/GenBank/DDBJ databases">
        <title>Molecular characterization of nodulation functions, SSU rRNA and dnaK genes in the lupin Bradyrhizobium reveals distinct phylogenetic pathways of the symbiotic and housekeeping loci in the Bradyrhizobium genus.</title>
        <authorList>
            <person name="Stepkowski T."/>
            <person name="Swiderska A."/>
            <person name="Miedzinska K."/>
            <person name="Czaplinska M."/>
            <person name="Biesiadka J."/>
            <person name="Swiderski M."/>
            <person name="Legocki A."/>
        </authorList>
    </citation>
    <scope>NUCLEOTIDE SEQUENCE</scope>
    <source>
        <strain evidence="6">WM9</strain>
    </source>
</reference>
<evidence type="ECO:0000256" key="1">
    <source>
        <dbReference type="ARBA" id="ARBA00010062"/>
    </source>
</evidence>
<dbReference type="AlphaFoldDB" id="Q9AQ31"/>
<dbReference type="PANTHER" id="PTHR47151">
    <property type="entry name" value="LEU/ILE/VAL-BINDING ABC TRANSPORTER SUBUNIT"/>
    <property type="match status" value="1"/>
</dbReference>
<evidence type="ECO:0000256" key="4">
    <source>
        <dbReference type="ARBA" id="ARBA00022970"/>
    </source>
</evidence>
<dbReference type="EMBL" id="AF222753">
    <property type="protein sequence ID" value="AAK00149.1"/>
    <property type="molecule type" value="Genomic_DNA"/>
</dbReference>
<comment type="similarity">
    <text evidence="1">Belongs to the leucine-binding protein family.</text>
</comment>
<protein>
    <submittedName>
        <fullName evidence="6">40kDa leucine-binding transmembrane protein</fullName>
    </submittedName>
</protein>
<keyword evidence="4" id="KW-0029">Amino-acid transport</keyword>
<keyword evidence="6" id="KW-0812">Transmembrane</keyword>
<organism evidence="6">
    <name type="scientific">Bradyrhizobium sp. (strain WM9)</name>
    <dbReference type="NCBI Taxonomy" id="133505"/>
    <lineage>
        <taxon>Bacteria</taxon>
        <taxon>Pseudomonadati</taxon>
        <taxon>Pseudomonadota</taxon>
        <taxon>Alphaproteobacteria</taxon>
        <taxon>Hyphomicrobiales</taxon>
        <taxon>Nitrobacteraceae</taxon>
        <taxon>Bradyrhizobium</taxon>
    </lineage>
</organism>
<keyword evidence="2" id="KW-0813">Transport</keyword>
<dbReference type="Pfam" id="PF13458">
    <property type="entry name" value="Peripla_BP_6"/>
    <property type="match status" value="1"/>
</dbReference>
<name>Q9AQ31_BRASW</name>
<proteinExistence type="inferred from homology"/>
<sequence length="384" mass="40406">MASRPRRGAIRELHMSILRVHRLATAALLSLILSSSAWAKDVYIAVAGPMTGSTAALGAQIRDGAAAAVDSINASGLLPDTKLILRIADDACDPKQAVAVANRLTTDGIKLVVGHFCSSSSIPASDIYAEAEVIQISPGSTNPRLTERGLTTLFRICGRDDQQGGVAADYIVRHHQGAKLAVLDDKSTAGKGIADIVESRLRAAGEHTVRQSYVAGEKDYTALVSRLKRDGIQIVYIGGYYNEIGLIVRQAVEASARLTVIANDPLMTSDFVAIAGDAANGTLFTFMPDPTKNAAGAAAVARLKGSSLSAAGYTLYAYAAVQAWADSVKRAGTFDGIRVAAALRSGSIQTAIGTVRFDSKGDNAAPGFVVYRWRDNTVEAVEQN</sequence>
<keyword evidence="3" id="KW-0732">Signal</keyword>
<keyword evidence="6" id="KW-0472">Membrane</keyword>
<dbReference type="CDD" id="cd06342">
    <property type="entry name" value="PBP1_ABC_LIVBP-like"/>
    <property type="match status" value="1"/>
</dbReference>
<dbReference type="InterPro" id="IPR028081">
    <property type="entry name" value="Leu-bd"/>
</dbReference>
<dbReference type="GO" id="GO:0006865">
    <property type="term" value="P:amino acid transport"/>
    <property type="evidence" value="ECO:0007669"/>
    <property type="project" value="UniProtKB-KW"/>
</dbReference>